<evidence type="ECO:0000259" key="2">
    <source>
        <dbReference type="Pfam" id="PF11707"/>
    </source>
</evidence>
<dbReference type="EMBL" id="CM003148">
    <property type="protein sequence ID" value="KIS68530.1"/>
    <property type="molecule type" value="Genomic_DNA"/>
</dbReference>
<evidence type="ECO:0000313" key="5">
    <source>
        <dbReference type="EMBL" id="KIS68530.1"/>
    </source>
</evidence>
<dbReference type="KEGG" id="uma:UMAG_03617"/>
<dbReference type="InterPro" id="IPR032436">
    <property type="entry name" value="URB1_C"/>
</dbReference>
<dbReference type="InterPro" id="IPR059018">
    <property type="entry name" value="HEAT_URB1"/>
</dbReference>
<feature type="region of interest" description="Disordered" evidence="1">
    <location>
        <begin position="1"/>
        <end position="45"/>
    </location>
</feature>
<dbReference type="eggNOG" id="KOG1791">
    <property type="taxonomic scope" value="Eukaryota"/>
</dbReference>
<accession>A0A0D1E1Q9</accession>
<dbReference type="InterPro" id="IPR039844">
    <property type="entry name" value="URB1"/>
</dbReference>
<dbReference type="InterPro" id="IPR016024">
    <property type="entry name" value="ARM-type_fold"/>
</dbReference>
<feature type="region of interest" description="Disordered" evidence="1">
    <location>
        <begin position="739"/>
        <end position="777"/>
    </location>
</feature>
<dbReference type="FunCoup" id="A0A0D1E1Q9">
    <property type="interactions" value="86"/>
</dbReference>
<dbReference type="PANTHER" id="PTHR13500:SF0">
    <property type="entry name" value="NUCLEOLAR PRE-RIBOSOMAL-ASSOCIATED PROTEIN 1"/>
    <property type="match status" value="1"/>
</dbReference>
<dbReference type="VEuPathDB" id="FungiDB:UMAG_03617"/>
<reference evidence="5 6" key="1">
    <citation type="journal article" date="2006" name="Nature">
        <title>Insights from the genome of the biotrophic fungal plant pathogen Ustilago maydis.</title>
        <authorList>
            <person name="Kamper J."/>
            <person name="Kahmann R."/>
            <person name="Bolker M."/>
            <person name="Ma L.J."/>
            <person name="Brefort T."/>
            <person name="Saville B.J."/>
            <person name="Banuett F."/>
            <person name="Kronstad J.W."/>
            <person name="Gold S.E."/>
            <person name="Muller O."/>
            <person name="Perlin M.H."/>
            <person name="Wosten H.A."/>
            <person name="de Vries R."/>
            <person name="Ruiz-Herrera J."/>
            <person name="Reynaga-Pena C.G."/>
            <person name="Snetselaar K."/>
            <person name="McCann M."/>
            <person name="Perez-Martin J."/>
            <person name="Feldbrugge M."/>
            <person name="Basse C.W."/>
            <person name="Steinberg G."/>
            <person name="Ibeas J.I."/>
            <person name="Holloman W."/>
            <person name="Guzman P."/>
            <person name="Farman M."/>
            <person name="Stajich J.E."/>
            <person name="Sentandreu R."/>
            <person name="Gonzalez-Prieto J.M."/>
            <person name="Kennell J.C."/>
            <person name="Molina L."/>
            <person name="Schirawski J."/>
            <person name="Mendoza-Mendoza A."/>
            <person name="Greilinger D."/>
            <person name="Munch K."/>
            <person name="Rossel N."/>
            <person name="Scherer M."/>
            <person name="Vranes M."/>
            <person name="Ladendorf O."/>
            <person name="Vincon V."/>
            <person name="Fuchs U."/>
            <person name="Sandrock B."/>
            <person name="Meng S."/>
            <person name="Ho E.C."/>
            <person name="Cahill M.J."/>
            <person name="Boyce K.J."/>
            <person name="Klose J."/>
            <person name="Klosterman S.J."/>
            <person name="Deelstra H.J."/>
            <person name="Ortiz-Castellanos L."/>
            <person name="Li W."/>
            <person name="Sanchez-Alonso P."/>
            <person name="Schreier P.H."/>
            <person name="Hauser-Hahn I."/>
            <person name="Vaupel M."/>
            <person name="Koopmann E."/>
            <person name="Friedrich G."/>
            <person name="Voss H."/>
            <person name="Schluter T."/>
            <person name="Margolis J."/>
            <person name="Platt D."/>
            <person name="Swimmer C."/>
            <person name="Gnirke A."/>
            <person name="Chen F."/>
            <person name="Vysotskaia V."/>
            <person name="Mannhaupt G."/>
            <person name="Guldener U."/>
            <person name="Munsterkotter M."/>
            <person name="Haase D."/>
            <person name="Oesterheld M."/>
            <person name="Mewes H.W."/>
            <person name="Mauceli E.W."/>
            <person name="DeCaprio D."/>
            <person name="Wade C.M."/>
            <person name="Butler J."/>
            <person name="Young S."/>
            <person name="Jaffe D.B."/>
            <person name="Calvo S."/>
            <person name="Nusbaum C."/>
            <person name="Galagan J."/>
            <person name="Birren B.W."/>
        </authorList>
    </citation>
    <scope>NUCLEOTIDE SEQUENCE [LARGE SCALE GENOMIC DNA]</scope>
    <source>
        <strain evidence="6">DSM 14603 / FGSC 9021 / UM521</strain>
    </source>
</reference>
<feature type="domain" description="URB1 central HEAT repeat" evidence="4">
    <location>
        <begin position="819"/>
        <end position="1023"/>
    </location>
</feature>
<dbReference type="OMA" id="VVWVWQS"/>
<evidence type="ECO:0000313" key="6">
    <source>
        <dbReference type="Proteomes" id="UP000000561"/>
    </source>
</evidence>
<evidence type="ECO:0000259" key="4">
    <source>
        <dbReference type="Pfam" id="PF26140"/>
    </source>
</evidence>
<dbReference type="Pfam" id="PF11707">
    <property type="entry name" value="Npa1"/>
    <property type="match status" value="1"/>
</dbReference>
<dbReference type="PANTHER" id="PTHR13500">
    <property type="entry name" value="NUCLEOLAR PRERIBOSOMAL-ASSOCIATED PROTEIN 1"/>
    <property type="match status" value="1"/>
</dbReference>
<dbReference type="Pfam" id="PF26140">
    <property type="entry name" value="HEAT_URB1"/>
    <property type="match status" value="1"/>
</dbReference>
<evidence type="ECO:0000259" key="3">
    <source>
        <dbReference type="Pfam" id="PF16201"/>
    </source>
</evidence>
<feature type="compositionally biased region" description="Polar residues" evidence="1">
    <location>
        <begin position="750"/>
        <end position="764"/>
    </location>
</feature>
<protein>
    <submittedName>
        <fullName evidence="5">Uncharacterized protein</fullName>
    </submittedName>
</protein>
<dbReference type="Proteomes" id="UP000000561">
    <property type="component" value="Chromosome 9"/>
</dbReference>
<feature type="domain" description="URB1 N-terminal" evidence="2">
    <location>
        <begin position="121"/>
        <end position="517"/>
    </location>
</feature>
<dbReference type="GeneID" id="23564027"/>
<sequence>MVDKRKRAGSDAAASVLRDSDASDDEQNVEQPDAEHADKQNKALEPFSDGTELYEALKTPSADLLRLLLSRLRHQTTLTFAENTQRSTIPASDKRIQLVRDYCQLCESQASNSVPSTSAATSILLTWQLADRQDLPTLLHLPIFCLAQSLALLSIHYPTHALGSNIIERILSPNEPWLAMMQTYISNLGGAKFSSSKQRDPRSKGSDVAALASLVLLREITLFAKGRHAAQLFDSFNWSMKVLPHIFNMRRRIHRKSKTSKKAQVAQDVSLRRPDIRTLYILFLLSFLQQSFSHAPKLRLLELGRDFLPAILKGLPQDPPDVVQTILLHLHEDLIKDTKIPRSKKVEFWNEWACGCVVQLYSREEEHVLIHADTQAVENPSVAELAHHFLLSICTNPGFGICYPDRGWYPRKATGRSDAEDILSQAQNHTLLDGISQDDFAAQADDAQKGKQVRSGSIYNKVLSGVIRQLAVAEDLRQQELALNILTACPELVGPYLESSCAGLSVDPRPSSRWLCNIAFFGRVVGLELPSFRNAKVEHLETSHDPVAGALVPPSHRMFASEPPPMSSILANILPGPFHRSLFSAGLTHTDKLVQYSSCALLSRCLDRMVRFRNICINAVSELDEDDNGPWRKCLEALETEARKRIPDTSIVVQIIQVATSRSSVNGQPNDNEQHVVSHDPTSNAASQKEKMISTEAALRLLSLYYQAVPSSAFDVRFNAGKLLTNAFIRSSALPSAQLQGQGRVRGHATTDTADGEAQTSAAENSDDEGGEDDEDTGEVNLEALCQVHTLRILSHSARAASFDWTAKPAGSSDNLSYLGLLLTLFVSTPLDQVKQACEELLRSLLASSSFFEHHPPEIDAWLASLPQFDALATKNEEQQARGVSSHASSPFLSAEQHSVISFLDECMLRCAKTPYRYVEAARQFMQQHGEVDDTLAGYPGYPGYPSKNASANLLGSPWLMAIFEQFTIRVEKQLFDTSDGTVEALLAFFVRLLPTLCAYSRQTSALEAMAVKVVDTFKLSPKYASSTFLSSVILSKIRSICIAPEADANTSKTKRSTSAHTPLVLDVSTPGDLTTRLRSAERPLSVAQVLQVYRTIQGLHDRGFACVSQILEELDPMSENIIAAAFQGAAEIAIGTVPLLHLPLSATFVEPVQDDFMLSARDGDAENQSMLVPWNAREQTRLAVWAAFFRSQSKQDDKQLLPHVVSLLSLADVSGYLSHEDAKHFFFAEAISAIHPTKHAQVASGALLSISKLVVRHLDPSRSEHVQMVSSLFRQVGQVEASNGDFFRSMTNLAPFLPDNDAFELIDVCTRMLETHEAEATVSLLASETFAVLVASLDPTSVVWPKVISRLPSIVEAALQPRQDGGRQSKHYDEVASRQRLLFCVIQSILQHSHRHATSSYMQILALADFSKLAQTSITSPAMDGALVAAIHAHPALALSISAAVRSILATDGPNREGALRTIPRTLLTLMSALLEQGAPALDGQEWTQAHVEPVAQLAAAAIIDGEETAGTSHELAACLIVSLRCAHKFGWEQVQAEIGNKFLAFVVSSAKSSPFKAFQRPLIEVLLGLIEEIPDFSRLSGILQSTVDAALLWLVRRFAEDSNDSSDLVQTITLFTSLVECLDDDTSPSTQLKKSLVDPVVQAAIKNRLCAVDQMRLVLELCKHTDLEPSHVSRYLGALTAHSDFTSIMRGSAAIQQPIPPGQGSSDAEEDDPPESSKQEASEQLKQLTVELVYTVASRDARTLLRAPLLTKLMSFYGATLSKSDRMLLALFRRFEEECGQSFMCLVQGWKLPASSREFVNSATEGGQSTLEALRSLDANIVLATCTEYPRSLSLHNTISYGYEGDAVDARSPRQVYGSHTNPAQRYDPVFVLSLLAGVTAPGIKLSGLEWLTVFGTNAPGLLVCGLSSRCNDMRRACLTLVSNLYLAIQEAEFQEKDHLIMVFDLVRDALDSTLAIRDSSCSEEMAAASDTAYLPITTTLFIAHALRSVVTPRSFIYPVISHFLLQRPELDVGDVPLLYNLLYTASDKYKQERMWMLRFLRDVARSGGRSDWKIFKRRRTWELLASLYDGCDGAMSGASMSSDRVLEETSMRALIEDTTTWLVRNADVAIELVTRRGLLTWMWQQAVREGVVALAEYHSGGRDNKSTDTTSVEATATSTSTLRSIWILLLARLIRSIDLDRLHRATDASWLAPTITLTSTTIKALHTCATSPSAAHTNRNLPGVSTDLIRTISYAATTVVENVLLFADEPAMGMWKNKIVEILHMLMDLVDNAFALALASETDDRVWQDCCVRVQRCALALAAASADAEQSAAATQDYQKSLALLVRRSTILCRRIDVDTSQLVLANLFSTSASA</sequence>
<gene>
    <name evidence="5" type="ORF">UMAG_03617</name>
</gene>
<feature type="domain" description="URB1 C-terminal" evidence="3">
    <location>
        <begin position="1903"/>
        <end position="2124"/>
    </location>
</feature>
<feature type="compositionally biased region" description="Acidic residues" evidence="1">
    <location>
        <begin position="765"/>
        <end position="777"/>
    </location>
</feature>
<proteinExistence type="predicted"/>
<dbReference type="RefSeq" id="XP_011390040.1">
    <property type="nucleotide sequence ID" value="XM_011391738.1"/>
</dbReference>
<dbReference type="SUPFAM" id="SSF48371">
    <property type="entry name" value="ARM repeat"/>
    <property type="match status" value="1"/>
</dbReference>
<dbReference type="GO" id="GO:0005730">
    <property type="term" value="C:nucleolus"/>
    <property type="evidence" value="ECO:0000318"/>
    <property type="project" value="GO_Central"/>
</dbReference>
<dbReference type="Pfam" id="PF16201">
    <property type="entry name" value="NopRA1"/>
    <property type="match status" value="1"/>
</dbReference>
<dbReference type="GO" id="GO:0000466">
    <property type="term" value="P:maturation of 5.8S rRNA from tricistronic rRNA transcript (SSU-rRNA, 5.8S rRNA, LSU-rRNA)"/>
    <property type="evidence" value="ECO:0000318"/>
    <property type="project" value="GO_Central"/>
</dbReference>
<name>A0A0D1E1Q9_MYCMD</name>
<dbReference type="InterPro" id="IPR021714">
    <property type="entry name" value="URB1_N"/>
</dbReference>
<dbReference type="GO" id="GO:0000463">
    <property type="term" value="P:maturation of LSU-rRNA from tricistronic rRNA transcript (SSU-rRNA, 5.8S rRNA, LSU-rRNA)"/>
    <property type="evidence" value="ECO:0000318"/>
    <property type="project" value="GO_Central"/>
</dbReference>
<keyword evidence="6" id="KW-1185">Reference proteome</keyword>
<feature type="region of interest" description="Disordered" evidence="1">
    <location>
        <begin position="663"/>
        <end position="688"/>
    </location>
</feature>
<dbReference type="STRING" id="237631.A0A0D1E1Q9"/>
<feature type="compositionally biased region" description="Basic and acidic residues" evidence="1">
    <location>
        <begin position="33"/>
        <end position="42"/>
    </location>
</feature>
<feature type="region of interest" description="Disordered" evidence="1">
    <location>
        <begin position="1698"/>
        <end position="1724"/>
    </location>
</feature>
<dbReference type="InParanoid" id="A0A0D1E1Q9"/>
<evidence type="ECO:0000256" key="1">
    <source>
        <dbReference type="SAM" id="MobiDB-lite"/>
    </source>
</evidence>
<dbReference type="OrthoDB" id="72892at2759"/>
<organism evidence="5 6">
    <name type="scientific">Mycosarcoma maydis</name>
    <name type="common">Corn smut fungus</name>
    <name type="synonym">Ustilago maydis</name>
    <dbReference type="NCBI Taxonomy" id="5270"/>
    <lineage>
        <taxon>Eukaryota</taxon>
        <taxon>Fungi</taxon>
        <taxon>Dikarya</taxon>
        <taxon>Basidiomycota</taxon>
        <taxon>Ustilaginomycotina</taxon>
        <taxon>Ustilaginomycetes</taxon>
        <taxon>Ustilaginales</taxon>
        <taxon>Ustilaginaceae</taxon>
        <taxon>Mycosarcoma</taxon>
    </lineage>
</organism>